<dbReference type="GO" id="GO:0055085">
    <property type="term" value="P:transmembrane transport"/>
    <property type="evidence" value="ECO:0007669"/>
    <property type="project" value="InterPro"/>
</dbReference>
<dbReference type="InterPro" id="IPR038770">
    <property type="entry name" value="Na+/solute_symporter_sf"/>
</dbReference>
<comment type="subcellular location">
    <subcellularLocation>
        <location evidence="1">Cell membrane</location>
        <topology evidence="1">Multi-pass membrane protein</topology>
    </subcellularLocation>
</comment>
<evidence type="ECO:0008006" key="11">
    <source>
        <dbReference type="Google" id="ProtNLM"/>
    </source>
</evidence>
<keyword evidence="4" id="KW-1003">Cell membrane</keyword>
<evidence type="ECO:0000256" key="6">
    <source>
        <dbReference type="ARBA" id="ARBA00022989"/>
    </source>
</evidence>
<evidence type="ECO:0000313" key="9">
    <source>
        <dbReference type="EMBL" id="PVX42892.1"/>
    </source>
</evidence>
<dbReference type="PANTHER" id="PTHR36838:SF4">
    <property type="entry name" value="AUXIN EFFLUX CARRIER FAMILY PROTEIN"/>
    <property type="match status" value="1"/>
</dbReference>
<evidence type="ECO:0000256" key="5">
    <source>
        <dbReference type="ARBA" id="ARBA00022692"/>
    </source>
</evidence>
<evidence type="ECO:0000256" key="4">
    <source>
        <dbReference type="ARBA" id="ARBA00022475"/>
    </source>
</evidence>
<dbReference type="InterPro" id="IPR004776">
    <property type="entry name" value="Mem_transp_PIN-like"/>
</dbReference>
<proteinExistence type="inferred from homology"/>
<evidence type="ECO:0000256" key="3">
    <source>
        <dbReference type="ARBA" id="ARBA00022448"/>
    </source>
</evidence>
<keyword evidence="3" id="KW-0813">Transport</keyword>
<accession>A0A2U0TH06</accession>
<sequence>MITNFFASFIFSINVTLPIIILLGLGIFLGRRHILDDAFSQKAMKLIFNLTLPLLLFFNIYRGQIDYHSQIDLVIIAVLGTTILFISGELVAAKFIDDKRERGTFVQAVFRGNNAILGLALCVNAYGDAAYIPASIYSAIIVILYNTFGVLTLTRSLSNNKVSALSLISRVAKNPLIIGIVLGIIMNYCAIKLPMPIEKTGHYLADITLPLAVLCTGANINFRYMKVSSRVVSWGIFARLIVAPIFMVLLAKIMGLSGMKLALIFLMSATPLATATYAMVSAMGGNTTTVANIIGITTIGAMIVSSLGLMILTQLGWI</sequence>
<feature type="transmembrane region" description="Helical" evidence="8">
    <location>
        <begin position="73"/>
        <end position="96"/>
    </location>
</feature>
<dbReference type="Proteomes" id="UP000245909">
    <property type="component" value="Unassembled WGS sequence"/>
</dbReference>
<evidence type="ECO:0000256" key="2">
    <source>
        <dbReference type="ARBA" id="ARBA00010145"/>
    </source>
</evidence>
<comment type="caution">
    <text evidence="9">The sequence shown here is derived from an EMBL/GenBank/DDBJ whole genome shotgun (WGS) entry which is preliminary data.</text>
</comment>
<keyword evidence="7 8" id="KW-0472">Membrane</keyword>
<gene>
    <name evidence="9" type="ORF">C8D76_101224</name>
</gene>
<keyword evidence="10" id="KW-1185">Reference proteome</keyword>
<evidence type="ECO:0000256" key="1">
    <source>
        <dbReference type="ARBA" id="ARBA00004651"/>
    </source>
</evidence>
<keyword evidence="6 8" id="KW-1133">Transmembrane helix</keyword>
<dbReference type="Gene3D" id="1.20.1530.20">
    <property type="match status" value="1"/>
</dbReference>
<organism evidence="9 10">
    <name type="scientific">Alitibacter langaaensis DSM 22999</name>
    <dbReference type="NCBI Taxonomy" id="1122935"/>
    <lineage>
        <taxon>Bacteria</taxon>
        <taxon>Pseudomonadati</taxon>
        <taxon>Pseudomonadota</taxon>
        <taxon>Gammaproteobacteria</taxon>
        <taxon>Pasteurellales</taxon>
        <taxon>Pasteurellaceae</taxon>
        <taxon>Alitibacter</taxon>
    </lineage>
</organism>
<dbReference type="AlphaFoldDB" id="A0A2U0TH06"/>
<dbReference type="EMBL" id="QENU01000001">
    <property type="protein sequence ID" value="PVX42892.1"/>
    <property type="molecule type" value="Genomic_DNA"/>
</dbReference>
<dbReference type="GO" id="GO:0005886">
    <property type="term" value="C:plasma membrane"/>
    <property type="evidence" value="ECO:0007669"/>
    <property type="project" value="UniProtKB-SubCell"/>
</dbReference>
<dbReference type="Pfam" id="PF03547">
    <property type="entry name" value="Mem_trans"/>
    <property type="match status" value="1"/>
</dbReference>
<evidence type="ECO:0000313" key="10">
    <source>
        <dbReference type="Proteomes" id="UP000245909"/>
    </source>
</evidence>
<name>A0A2U0TH06_9PAST</name>
<feature type="transmembrane region" description="Helical" evidence="8">
    <location>
        <begin position="261"/>
        <end position="280"/>
    </location>
</feature>
<keyword evidence="5 8" id="KW-0812">Transmembrane</keyword>
<protein>
    <recommendedName>
        <fullName evidence="11">Permease</fullName>
    </recommendedName>
</protein>
<feature type="transmembrane region" description="Helical" evidence="8">
    <location>
        <begin position="175"/>
        <end position="195"/>
    </location>
</feature>
<feature type="transmembrane region" description="Helical" evidence="8">
    <location>
        <begin position="43"/>
        <end position="61"/>
    </location>
</feature>
<dbReference type="PANTHER" id="PTHR36838">
    <property type="entry name" value="AUXIN EFFLUX CARRIER FAMILY PROTEIN"/>
    <property type="match status" value="1"/>
</dbReference>
<comment type="similarity">
    <text evidence="2">Belongs to the auxin efflux carrier (TC 2.A.69) family.</text>
</comment>
<evidence type="ECO:0000256" key="8">
    <source>
        <dbReference type="SAM" id="Phobius"/>
    </source>
</evidence>
<feature type="transmembrane region" description="Helical" evidence="8">
    <location>
        <begin position="292"/>
        <end position="317"/>
    </location>
</feature>
<feature type="transmembrane region" description="Helical" evidence="8">
    <location>
        <begin position="132"/>
        <end position="154"/>
    </location>
</feature>
<reference evidence="9 10" key="1">
    <citation type="submission" date="2018-05" db="EMBL/GenBank/DDBJ databases">
        <title>Genomic Encyclopedia of Type Strains, Phase IV (KMG-IV): sequencing the most valuable type-strain genomes for metagenomic binning, comparative biology and taxonomic classification.</title>
        <authorList>
            <person name="Goeker M."/>
        </authorList>
    </citation>
    <scope>NUCLEOTIDE SEQUENCE [LARGE SCALE GENOMIC DNA]</scope>
    <source>
        <strain evidence="9 10">DSM 22999</strain>
    </source>
</reference>
<feature type="transmembrane region" description="Helical" evidence="8">
    <location>
        <begin position="207"/>
        <end position="224"/>
    </location>
</feature>
<feature type="transmembrane region" description="Helical" evidence="8">
    <location>
        <begin position="6"/>
        <end position="31"/>
    </location>
</feature>
<evidence type="ECO:0000256" key="7">
    <source>
        <dbReference type="ARBA" id="ARBA00023136"/>
    </source>
</evidence>
<feature type="transmembrane region" description="Helical" evidence="8">
    <location>
        <begin position="236"/>
        <end position="255"/>
    </location>
</feature>